<gene>
    <name evidence="4" type="ORF">AP104_13740</name>
    <name evidence="8" type="ORF">APD94_14675</name>
    <name evidence="10" type="ORF">B1S26_14735</name>
    <name evidence="3" type="ORF">B4X68_13640</name>
    <name evidence="9" type="ORF">BCZ21_14765</name>
    <name evidence="19" type="ORF">DOV25_15205</name>
    <name evidence="5" type="ORF">DQ70_14425</name>
    <name evidence="7" type="ORF">EXZ73_14255</name>
    <name evidence="11" type="ORF">F6436_11730</name>
    <name evidence="12" type="ORF">G3O21_002851</name>
    <name evidence="13" type="ORF">GYO01_13935</name>
    <name evidence="14" type="ORF">GYP27_14095</name>
    <name evidence="15" type="ORF">GYS09_13830</name>
    <name evidence="16" type="ORF">GYX23_14845</name>
    <name evidence="17" type="ORF">GYY14_14045</name>
    <name evidence="18" type="ORF">GZK27_14190</name>
    <name evidence="6" type="ORF">UI29_14750</name>
</gene>
<dbReference type="Proteomes" id="UP000841146">
    <property type="component" value="Unassembled WGS sequence"/>
</dbReference>
<evidence type="ECO:0000313" key="12">
    <source>
        <dbReference type="EMBL" id="EDP8515391.1"/>
    </source>
</evidence>
<dbReference type="Proteomes" id="UP000842809">
    <property type="component" value="Unassembled WGS sequence"/>
</dbReference>
<evidence type="ECO:0000313" key="11">
    <source>
        <dbReference type="EMBL" id="ECY6545008.1"/>
    </source>
</evidence>
<reference evidence="11 25" key="3">
    <citation type="submission" date="2019-09" db="EMBL/GenBank/DDBJ databases">
        <authorList>
            <consortium name="GenomeTrakr network: Whole genome sequencing for foodborne pathogen traceback"/>
        </authorList>
    </citation>
    <scope>NUCLEOTIDE SEQUENCE [LARGE SCALE GENOMIC DNA]</scope>
    <source>
        <strain evidence="11 25">FLAG-55987</strain>
    </source>
</reference>
<evidence type="ECO:0000313" key="4">
    <source>
        <dbReference type="EMBL" id="EAC5950450.1"/>
    </source>
</evidence>
<dbReference type="Proteomes" id="UP000844415">
    <property type="component" value="Unassembled WGS sequence"/>
</dbReference>
<dbReference type="EMBL" id="DAAKPP010000009">
    <property type="protein sequence ID" value="HAC3056653.1"/>
    <property type="molecule type" value="Genomic_DNA"/>
</dbReference>
<dbReference type="Proteomes" id="UP000356407">
    <property type="component" value="Unassembled WGS sequence"/>
</dbReference>
<dbReference type="Proteomes" id="UP000337746">
    <property type="component" value="Unassembled WGS sequence"/>
</dbReference>
<accession>A0A3H3DTT6</accession>
<evidence type="ECO:0000313" key="27">
    <source>
        <dbReference type="Proteomes" id="UP000376505"/>
    </source>
</evidence>
<dbReference type="Pfam" id="PF18847">
    <property type="entry name" value="LPD29"/>
    <property type="match status" value="1"/>
</dbReference>
<dbReference type="EMBL" id="DAAJCS010000014">
    <property type="protein sequence ID" value="HAC0014263.1"/>
    <property type="molecule type" value="Genomic_DNA"/>
</dbReference>
<dbReference type="EMBL" id="DAAIJL010000016">
    <property type="protein sequence ID" value="HAB8558368.1"/>
    <property type="molecule type" value="Genomic_DNA"/>
</dbReference>
<evidence type="ECO:0000313" key="7">
    <source>
        <dbReference type="EMBL" id="EAD5775441.1"/>
    </source>
</evidence>
<evidence type="ECO:0000313" key="9">
    <source>
        <dbReference type="EMBL" id="EAG2088528.1"/>
    </source>
</evidence>
<dbReference type="Proteomes" id="UP000840569">
    <property type="component" value="Unassembled WGS sequence"/>
</dbReference>
<evidence type="ECO:0000313" key="3">
    <source>
        <dbReference type="EMBL" id="EAC3883055.1"/>
    </source>
</evidence>
<dbReference type="EMBL" id="DAAHUJ010000010">
    <property type="protein sequence ID" value="HAB7365213.1"/>
    <property type="molecule type" value="Genomic_DNA"/>
</dbReference>
<dbReference type="Proteomes" id="UP000845014">
    <property type="component" value="Unassembled WGS sequence"/>
</dbReference>
<dbReference type="EMBL" id="AAANYN010000030">
    <property type="protein sequence ID" value="EAD5775441.1"/>
    <property type="molecule type" value="Genomic_DNA"/>
</dbReference>
<dbReference type="EMBL" id="DAAJFY010000013">
    <property type="protein sequence ID" value="HAC0276486.1"/>
    <property type="molecule type" value="Genomic_DNA"/>
</dbReference>
<sequence length="483" mass="54635">MAMSGEQTYVDDFFKGMEIPPEVEGLQGDTLGHIEDDVLTETGTLAEKQAEQAFIKEDPSITAKKVKGALQSAFPDLPKKHFSVQVNRLGDIDVKWVDYPAKKTVEEITKGYQSATYDKELETDIVHGYEENGQRIQGAGYITLSGTLSDLTKERMLQFADRIGLDTSNRQLAKAAIEKVAEGYYLLSHNEATAGLDAKEVLPVIEIPPTQQEVEAMKHEMVGQAKEQEKTREAFDPLKEITIEDTQTSAKQEAGEGEKVSYVIEVEDKPIDFTDTQADLANLKNGYTVKFSNGSKKEMPGFNANLYKDPEEQIRTLLAGKLSNEELAAIDVSKRKESNIVNQVRSKEPKRTEENEIEKISDEERFKEDYKASVLYELQQTTTISNFLQPSHSPKTQLTDEDKESIDKRLKAYEEKMGFNKVYELKMEALNDLKEEPELSESMKKAISRVQKALTEQKESQTQVRTERKTIHQKKINPFSLSR</sequence>
<evidence type="ECO:0000313" key="5">
    <source>
        <dbReference type="EMBL" id="EAC7481884.1"/>
    </source>
</evidence>
<dbReference type="Proteomes" id="UP000481141">
    <property type="component" value="Unassembled WGS sequence"/>
</dbReference>
<evidence type="ECO:0000313" key="10">
    <source>
        <dbReference type="EMBL" id="EAG2246665.1"/>
    </source>
</evidence>
<dbReference type="EMBL" id="AAAJCR010000011">
    <property type="protein sequence ID" value="EAC5950450.1"/>
    <property type="molecule type" value="Genomic_DNA"/>
</dbReference>
<dbReference type="EMBL" id="AABAWE010000010">
    <property type="protein sequence ID" value="EAG2088528.1"/>
    <property type="molecule type" value="Genomic_DNA"/>
</dbReference>
<reference evidence="13" key="4">
    <citation type="submission" date="2020-01" db="EMBL/GenBank/DDBJ databases">
        <authorList>
            <consortium name="NCBI Pathogen Detection Project"/>
        </authorList>
    </citation>
    <scope>NUCLEOTIDE SEQUENCE</scope>
    <source>
        <strain evidence="15">CFIAFB20100120</strain>
        <strain evidence="14">CFIAFB20140010</strain>
        <strain evidence="13">CFIAFB20160079</strain>
        <strain evidence="17">CFIAFB20170037</strain>
        <strain evidence="16">CFIAFB20170045</strain>
        <strain evidence="18">LiDS0115</strain>
    </source>
</reference>
<dbReference type="Proteomes" id="UP000355989">
    <property type="component" value="Unassembled WGS sequence"/>
</dbReference>
<dbReference type="EMBL" id="RCRQ01000010">
    <property type="protein sequence ID" value="MCO39796.1"/>
    <property type="molecule type" value="Genomic_DNA"/>
</dbReference>
<proteinExistence type="predicted"/>
<evidence type="ECO:0000313" key="22">
    <source>
        <dbReference type="Proteomes" id="UP000345329"/>
    </source>
</evidence>
<evidence type="ECO:0000313" key="6">
    <source>
        <dbReference type="EMBL" id="EAD3794017.1"/>
    </source>
</evidence>
<reference evidence="31 32" key="1">
    <citation type="journal article" date="2018" name="Genome Biol.">
        <title>SKESA: strategic k-mer extension for scrupulous assemblies.</title>
        <authorList>
            <person name="Souvorov A."/>
            <person name="Agarwala R."/>
            <person name="Lipman D.J."/>
        </authorList>
    </citation>
    <scope>NUCLEOTIDE SEQUENCE [LARGE SCALE GENOMIC DNA]</scope>
    <source>
        <strain evidence="15 33">CFIAFB20100120</strain>
        <strain evidence="14">CFIAFB20140010</strain>
        <strain evidence="13 34">CFIAFB20160079</strain>
        <strain evidence="17">CFIAFB20170037</strain>
        <strain evidence="16 31">CFIAFB20170045</strain>
        <strain evidence="18 32">LiDS0115</strain>
    </source>
</reference>
<evidence type="ECO:0000313" key="21">
    <source>
        <dbReference type="Proteomes" id="UP000337746"/>
    </source>
</evidence>
<evidence type="ECO:0000313" key="26">
    <source>
        <dbReference type="Proteomes" id="UP000368512"/>
    </source>
</evidence>
<evidence type="ECO:0000313" key="32">
    <source>
        <dbReference type="Proteomes" id="UP000841561"/>
    </source>
</evidence>
<dbReference type="EMBL" id="AANPAU010000013">
    <property type="protein sequence ID" value="EDP8515391.1"/>
    <property type="molecule type" value="Genomic_DNA"/>
</dbReference>
<evidence type="ECO:0000313" key="30">
    <source>
        <dbReference type="Proteomes" id="UP000481141"/>
    </source>
</evidence>
<dbReference type="Proteomes" id="UP000378540">
    <property type="component" value="Unassembled WGS sequence"/>
</dbReference>
<feature type="domain" description="Large polyvalent protein associated" evidence="2">
    <location>
        <begin position="62"/>
        <end position="123"/>
    </location>
</feature>
<name>A0A3H3DTT6_LISMN</name>
<dbReference type="AlphaFoldDB" id="A0A3H3DTT6"/>
<protein>
    <recommendedName>
        <fullName evidence="2">Large polyvalent protein associated domain-containing protein</fullName>
    </recommendedName>
</protein>
<evidence type="ECO:0000259" key="2">
    <source>
        <dbReference type="Pfam" id="PF18847"/>
    </source>
</evidence>
<evidence type="ECO:0000313" key="14">
    <source>
        <dbReference type="EMBL" id="HAB7723117.1"/>
    </source>
</evidence>
<evidence type="ECO:0000313" key="17">
    <source>
        <dbReference type="EMBL" id="HAC0276486.1"/>
    </source>
</evidence>
<dbReference type="EMBL" id="AAAQOE010000008">
    <property type="protein sequence ID" value="EAE1097213.1"/>
    <property type="molecule type" value="Genomic_DNA"/>
</dbReference>
<dbReference type="InterPro" id="IPR041311">
    <property type="entry name" value="LPD29"/>
</dbReference>
<evidence type="ECO:0000313" key="15">
    <source>
        <dbReference type="EMBL" id="HAB8558368.1"/>
    </source>
</evidence>
<dbReference type="Proteomes" id="UP000364988">
    <property type="component" value="Unassembled WGS sequence"/>
</dbReference>
<evidence type="ECO:0000313" key="19">
    <source>
        <dbReference type="EMBL" id="MCO39796.1"/>
    </source>
</evidence>
<evidence type="ECO:0000313" key="23">
    <source>
        <dbReference type="Proteomes" id="UP000355989"/>
    </source>
</evidence>
<comment type="caution">
    <text evidence="11">The sequence shown here is derived from an EMBL/GenBank/DDBJ whole genome shotgun (WGS) entry which is preliminary data.</text>
</comment>
<evidence type="ECO:0000313" key="8">
    <source>
        <dbReference type="EMBL" id="EAE1097213.1"/>
    </source>
</evidence>
<organism evidence="11 25">
    <name type="scientific">Listeria monocytogenes</name>
    <dbReference type="NCBI Taxonomy" id="1639"/>
    <lineage>
        <taxon>Bacteria</taxon>
        <taxon>Bacillati</taxon>
        <taxon>Bacillota</taxon>
        <taxon>Bacilli</taxon>
        <taxon>Bacillales</taxon>
        <taxon>Listeriaceae</taxon>
        <taxon>Listeria</taxon>
    </lineage>
</organism>
<dbReference type="Proteomes" id="UP000478704">
    <property type="component" value="Unassembled WGS sequence"/>
</dbReference>
<evidence type="ECO:0000313" key="31">
    <source>
        <dbReference type="Proteomes" id="UP000841146"/>
    </source>
</evidence>
<evidence type="ECO:0000313" key="33">
    <source>
        <dbReference type="Proteomes" id="UP000844415"/>
    </source>
</evidence>
<dbReference type="Proteomes" id="UP000345329">
    <property type="component" value="Unassembled WGS sequence"/>
</dbReference>
<evidence type="ECO:0000313" key="25">
    <source>
        <dbReference type="Proteomes" id="UP000364988"/>
    </source>
</evidence>
<dbReference type="EMBL" id="DAAHYZ010000012">
    <property type="protein sequence ID" value="HAB7723117.1"/>
    <property type="molecule type" value="Genomic_DNA"/>
</dbReference>
<evidence type="ECO:0000313" key="28">
    <source>
        <dbReference type="Proteomes" id="UP000378540"/>
    </source>
</evidence>
<evidence type="ECO:0000313" key="13">
    <source>
        <dbReference type="EMBL" id="HAB7365213.1"/>
    </source>
</evidence>
<evidence type="ECO:0000313" key="29">
    <source>
        <dbReference type="Proteomes" id="UP000478704"/>
    </source>
</evidence>
<dbReference type="Proteomes" id="UP000376505">
    <property type="component" value="Unassembled WGS sequence"/>
</dbReference>
<dbReference type="EMBL" id="AALEDS010000012">
    <property type="protein sequence ID" value="ECY6545008.1"/>
    <property type="molecule type" value="Genomic_DNA"/>
</dbReference>
<dbReference type="EMBL" id="AABAYG010000008">
    <property type="protein sequence ID" value="EAG2246665.1"/>
    <property type="molecule type" value="Genomic_DNA"/>
</dbReference>
<dbReference type="Proteomes" id="UP000368512">
    <property type="component" value="Unassembled WGS sequence"/>
</dbReference>
<feature type="region of interest" description="Disordered" evidence="1">
    <location>
        <begin position="452"/>
        <end position="483"/>
    </location>
</feature>
<dbReference type="Proteomes" id="UP000841561">
    <property type="component" value="Unassembled WGS sequence"/>
</dbReference>
<evidence type="ECO:0000313" key="34">
    <source>
        <dbReference type="Proteomes" id="UP000845014"/>
    </source>
</evidence>
<evidence type="ECO:0000313" key="16">
    <source>
        <dbReference type="EMBL" id="HAC0014263.1"/>
    </source>
</evidence>
<evidence type="ECO:0000313" key="20">
    <source>
        <dbReference type="Proteomes" id="UP000269407"/>
    </source>
</evidence>
<dbReference type="EMBL" id="AAAMZD010000009">
    <property type="protein sequence ID" value="EAD3794017.1"/>
    <property type="molecule type" value="Genomic_DNA"/>
</dbReference>
<dbReference type="Proteomes" id="UP000269407">
    <property type="component" value="Unassembled WGS sequence"/>
</dbReference>
<evidence type="ECO:0000256" key="1">
    <source>
        <dbReference type="SAM" id="MobiDB-lite"/>
    </source>
</evidence>
<evidence type="ECO:0000313" key="18">
    <source>
        <dbReference type="EMBL" id="HAC3056653.1"/>
    </source>
</evidence>
<reference evidence="21 22" key="2">
    <citation type="submission" date="2018-06" db="EMBL/GenBank/DDBJ databases">
        <authorList>
            <consortium name="GenomeTrakr: Next Generation Sequencing Network for Food Pathogen Tracability"/>
        </authorList>
    </citation>
    <scope>NUCLEOTIDE SEQUENCE [LARGE SCALE GENOMIC DNA]</scope>
    <source>
        <strain evidence="5 26">CFSAN008042</strain>
        <strain evidence="3 24">CFSAN060999</strain>
        <strain evidence="4 28">FDA00009539</strain>
        <strain evidence="10">FDA00011243</strain>
        <strain evidence="19 20">FDA00013213</strain>
        <strain evidence="12">FDA00015054</strain>
        <strain evidence="29">FDA1090798-S029-001</strain>
        <strain evidence="30">FDA956581-098-004</strain>
        <strain evidence="9 21">FLAG-54356</strain>
        <strain evidence="8 23">FLAG-78586</strain>
        <strain evidence="7 27">FSIS31901579</strain>
        <strain evidence="6 22">VA-WGS-00405</strain>
    </source>
</reference>
<evidence type="ECO:0000313" key="24">
    <source>
        <dbReference type="Proteomes" id="UP000356407"/>
    </source>
</evidence>
<dbReference type="EMBL" id="AAAJWF010000011">
    <property type="protein sequence ID" value="EAC7481884.1"/>
    <property type="molecule type" value="Genomic_DNA"/>
</dbReference>
<feature type="compositionally biased region" description="Basic and acidic residues" evidence="1">
    <location>
        <begin position="455"/>
        <end position="470"/>
    </location>
</feature>
<dbReference type="EMBL" id="AAAICE010000011">
    <property type="protein sequence ID" value="EAC3883055.1"/>
    <property type="molecule type" value="Genomic_DNA"/>
</dbReference>
<dbReference type="RefSeq" id="WP_031644155.1">
    <property type="nucleotide sequence ID" value="NZ_MZ043155.1"/>
</dbReference>